<dbReference type="InterPro" id="IPR001828">
    <property type="entry name" value="ANF_lig-bd_rcpt"/>
</dbReference>
<keyword evidence="4" id="KW-0472">Membrane</keyword>
<keyword evidence="7" id="KW-1185">Reference proteome</keyword>
<organism evidence="6 7">
    <name type="scientific">Hevea brasiliensis</name>
    <name type="common">Para rubber tree</name>
    <name type="synonym">Siphonia brasiliensis</name>
    <dbReference type="NCBI Taxonomy" id="3981"/>
    <lineage>
        <taxon>Eukaryota</taxon>
        <taxon>Viridiplantae</taxon>
        <taxon>Streptophyta</taxon>
        <taxon>Embryophyta</taxon>
        <taxon>Tracheophyta</taxon>
        <taxon>Spermatophyta</taxon>
        <taxon>Magnoliopsida</taxon>
        <taxon>eudicotyledons</taxon>
        <taxon>Gunneridae</taxon>
        <taxon>Pentapetalae</taxon>
        <taxon>rosids</taxon>
        <taxon>fabids</taxon>
        <taxon>Malpighiales</taxon>
        <taxon>Euphorbiaceae</taxon>
        <taxon>Crotonoideae</taxon>
        <taxon>Micrandreae</taxon>
        <taxon>Hevea</taxon>
    </lineage>
</organism>
<evidence type="ECO:0000259" key="5">
    <source>
        <dbReference type="Pfam" id="PF01094"/>
    </source>
</evidence>
<gene>
    <name evidence="6" type="ORF">GH714_002914</name>
</gene>
<accession>A0A6A6LUQ7</accession>
<evidence type="ECO:0000256" key="2">
    <source>
        <dbReference type="ARBA" id="ARBA00022692"/>
    </source>
</evidence>
<comment type="subcellular location">
    <subcellularLocation>
        <location evidence="1">Membrane</location>
    </subcellularLocation>
</comment>
<dbReference type="InterPro" id="IPR028082">
    <property type="entry name" value="Peripla_BP_I"/>
</dbReference>
<comment type="caution">
    <text evidence="6">The sequence shown here is derived from an EMBL/GenBank/DDBJ whole genome shotgun (WGS) entry which is preliminary data.</text>
</comment>
<dbReference type="PANTHER" id="PTHR34836">
    <property type="entry name" value="OS06G0188250 PROTEIN"/>
    <property type="match status" value="1"/>
</dbReference>
<name>A0A6A6LUQ7_HEVBR</name>
<evidence type="ECO:0000313" key="6">
    <source>
        <dbReference type="EMBL" id="KAF2305190.1"/>
    </source>
</evidence>
<evidence type="ECO:0000313" key="7">
    <source>
        <dbReference type="Proteomes" id="UP000467840"/>
    </source>
</evidence>
<dbReference type="PANTHER" id="PTHR34836:SF9">
    <property type="entry name" value="RECEPTOR LIGAND BINDING REGION DOMAIN-CONTAINING PROTEIN"/>
    <property type="match status" value="1"/>
</dbReference>
<reference evidence="6 7" key="1">
    <citation type="journal article" date="2020" name="Mol. Plant">
        <title>The Chromosome-Based Rubber Tree Genome Provides New Insights into Spurge Genome Evolution and Rubber Biosynthesis.</title>
        <authorList>
            <person name="Liu J."/>
            <person name="Shi C."/>
            <person name="Shi C.C."/>
            <person name="Li W."/>
            <person name="Zhang Q.J."/>
            <person name="Zhang Y."/>
            <person name="Li K."/>
            <person name="Lu H.F."/>
            <person name="Shi C."/>
            <person name="Zhu S.T."/>
            <person name="Xiao Z.Y."/>
            <person name="Nan H."/>
            <person name="Yue Y."/>
            <person name="Zhu X.G."/>
            <person name="Wu Y."/>
            <person name="Hong X.N."/>
            <person name="Fan G.Y."/>
            <person name="Tong Y."/>
            <person name="Zhang D."/>
            <person name="Mao C.L."/>
            <person name="Liu Y.L."/>
            <person name="Hao S.J."/>
            <person name="Liu W.Q."/>
            <person name="Lv M.Q."/>
            <person name="Zhang H.B."/>
            <person name="Liu Y."/>
            <person name="Hu-Tang G.R."/>
            <person name="Wang J.P."/>
            <person name="Wang J.H."/>
            <person name="Sun Y.H."/>
            <person name="Ni S.B."/>
            <person name="Chen W.B."/>
            <person name="Zhang X.C."/>
            <person name="Jiao Y.N."/>
            <person name="Eichler E.E."/>
            <person name="Li G.H."/>
            <person name="Liu X."/>
            <person name="Gao L.Z."/>
        </authorList>
    </citation>
    <scope>NUCLEOTIDE SEQUENCE [LARGE SCALE GENOMIC DNA]</scope>
    <source>
        <strain evidence="7">cv. GT1</strain>
        <tissue evidence="6">Leaf</tissue>
    </source>
</reference>
<keyword evidence="2" id="KW-0812">Transmembrane</keyword>
<evidence type="ECO:0000256" key="3">
    <source>
        <dbReference type="ARBA" id="ARBA00022989"/>
    </source>
</evidence>
<evidence type="ECO:0000256" key="4">
    <source>
        <dbReference type="ARBA" id="ARBA00023136"/>
    </source>
</evidence>
<dbReference type="SUPFAM" id="SSF53822">
    <property type="entry name" value="Periplasmic binding protein-like I"/>
    <property type="match status" value="1"/>
</dbReference>
<evidence type="ECO:0000256" key="1">
    <source>
        <dbReference type="ARBA" id="ARBA00004370"/>
    </source>
</evidence>
<dbReference type="AlphaFoldDB" id="A0A6A6LUQ7"/>
<dbReference type="EMBL" id="JAAGAX010000008">
    <property type="protein sequence ID" value="KAF2305190.1"/>
    <property type="molecule type" value="Genomic_DNA"/>
</dbReference>
<feature type="domain" description="Receptor ligand binding region" evidence="5">
    <location>
        <begin position="1"/>
        <end position="78"/>
    </location>
</feature>
<proteinExistence type="predicted"/>
<dbReference type="Proteomes" id="UP000467840">
    <property type="component" value="Chromosome 9"/>
</dbReference>
<keyword evidence="3" id="KW-1133">Transmembrane helix</keyword>
<dbReference type="InterPro" id="IPR015683">
    <property type="entry name" value="Ionotropic_Glu_rcpt"/>
</dbReference>
<sequence>MEIAVLNFNNGSKDHNISLYFEDHRKNPLHAAQAAQNFIKEKGVEAMLGMERWEEAALVADIGNQAQVPVLSFAAPALTHH</sequence>
<protein>
    <recommendedName>
        <fullName evidence="5">Receptor ligand binding region domain-containing protein</fullName>
    </recommendedName>
</protein>
<dbReference type="GO" id="GO:0016020">
    <property type="term" value="C:membrane"/>
    <property type="evidence" value="ECO:0007669"/>
    <property type="project" value="UniProtKB-SubCell"/>
</dbReference>
<dbReference type="Gene3D" id="3.40.50.2300">
    <property type="match status" value="1"/>
</dbReference>
<dbReference type="Pfam" id="PF01094">
    <property type="entry name" value="ANF_receptor"/>
    <property type="match status" value="1"/>
</dbReference>